<dbReference type="AlphaFoldDB" id="A0A9Q1K564"/>
<sequence>MRKQKFLCSSRHLIFPFSAQTDTRDTAPSSSEVPSTFQVRKQKVVRLDQQPFFIKPHLHRSLDYYNDTTKTVLAFMNDTGVYLIDDLTYPGPQPTRLNWLQPYDLDHTSMRLTQIPHCMPPSDYEAGFGHDMENDDYKGSSTVHVSPRSSITHSTVDIWIMKEYGLQGSWHKLASVDHSLHHLRSIWPAFITYSEEGASFYFRMTAVLLISSGMIQKRKHTQDLEQFGSDFVVCAESIVSITSSSKEE</sequence>
<comment type="caution">
    <text evidence="1">The sequence shown here is derived from an EMBL/GenBank/DDBJ whole genome shotgun (WGS) entry which is preliminary data.</text>
</comment>
<dbReference type="Proteomes" id="UP001153076">
    <property type="component" value="Unassembled WGS sequence"/>
</dbReference>
<keyword evidence="2" id="KW-1185">Reference proteome</keyword>
<gene>
    <name evidence="1" type="ORF">Cgig2_026176</name>
</gene>
<evidence type="ECO:0000313" key="2">
    <source>
        <dbReference type="Proteomes" id="UP001153076"/>
    </source>
</evidence>
<dbReference type="EMBL" id="JAKOGI010000326">
    <property type="protein sequence ID" value="KAJ8436852.1"/>
    <property type="molecule type" value="Genomic_DNA"/>
</dbReference>
<organism evidence="1 2">
    <name type="scientific">Carnegiea gigantea</name>
    <dbReference type="NCBI Taxonomy" id="171969"/>
    <lineage>
        <taxon>Eukaryota</taxon>
        <taxon>Viridiplantae</taxon>
        <taxon>Streptophyta</taxon>
        <taxon>Embryophyta</taxon>
        <taxon>Tracheophyta</taxon>
        <taxon>Spermatophyta</taxon>
        <taxon>Magnoliopsida</taxon>
        <taxon>eudicotyledons</taxon>
        <taxon>Gunneridae</taxon>
        <taxon>Pentapetalae</taxon>
        <taxon>Caryophyllales</taxon>
        <taxon>Cactineae</taxon>
        <taxon>Cactaceae</taxon>
        <taxon>Cactoideae</taxon>
        <taxon>Echinocereeae</taxon>
        <taxon>Carnegiea</taxon>
    </lineage>
</organism>
<protein>
    <recommendedName>
        <fullName evidence="3">F-box protein</fullName>
    </recommendedName>
</protein>
<proteinExistence type="predicted"/>
<name>A0A9Q1K564_9CARY</name>
<evidence type="ECO:0008006" key="3">
    <source>
        <dbReference type="Google" id="ProtNLM"/>
    </source>
</evidence>
<accession>A0A9Q1K564</accession>
<evidence type="ECO:0000313" key="1">
    <source>
        <dbReference type="EMBL" id="KAJ8436852.1"/>
    </source>
</evidence>
<reference evidence="1" key="1">
    <citation type="submission" date="2022-04" db="EMBL/GenBank/DDBJ databases">
        <title>Carnegiea gigantea Genome sequencing and assembly v2.</title>
        <authorList>
            <person name="Copetti D."/>
            <person name="Sanderson M.J."/>
            <person name="Burquez A."/>
            <person name="Wojciechowski M.F."/>
        </authorList>
    </citation>
    <scope>NUCLEOTIDE SEQUENCE</scope>
    <source>
        <strain evidence="1">SGP5-SGP5p</strain>
        <tissue evidence="1">Aerial part</tissue>
    </source>
</reference>